<dbReference type="Proteomes" id="UP001234202">
    <property type="component" value="Unassembled WGS sequence"/>
</dbReference>
<name>A0ACC2XNB9_9TREE</name>
<proteinExistence type="predicted"/>
<evidence type="ECO:0000313" key="1">
    <source>
        <dbReference type="EMBL" id="KAJ9124752.1"/>
    </source>
</evidence>
<keyword evidence="2" id="KW-1185">Reference proteome</keyword>
<reference evidence="1" key="1">
    <citation type="submission" date="2023-04" db="EMBL/GenBank/DDBJ databases">
        <title>Draft Genome sequencing of Naganishia species isolated from polar environments using Oxford Nanopore Technology.</title>
        <authorList>
            <person name="Leo P."/>
            <person name="Venkateswaran K."/>
        </authorList>
    </citation>
    <scope>NUCLEOTIDE SEQUENCE</scope>
    <source>
        <strain evidence="1">DBVPG 5303</strain>
    </source>
</reference>
<organism evidence="1 2">
    <name type="scientific">Naganishia onofrii</name>
    <dbReference type="NCBI Taxonomy" id="1851511"/>
    <lineage>
        <taxon>Eukaryota</taxon>
        <taxon>Fungi</taxon>
        <taxon>Dikarya</taxon>
        <taxon>Basidiomycota</taxon>
        <taxon>Agaricomycotina</taxon>
        <taxon>Tremellomycetes</taxon>
        <taxon>Filobasidiales</taxon>
        <taxon>Filobasidiaceae</taxon>
        <taxon>Naganishia</taxon>
    </lineage>
</organism>
<dbReference type="EMBL" id="JASBWV010000009">
    <property type="protein sequence ID" value="KAJ9124752.1"/>
    <property type="molecule type" value="Genomic_DNA"/>
</dbReference>
<protein>
    <submittedName>
        <fullName evidence="1">Uncharacterized protein</fullName>
    </submittedName>
</protein>
<evidence type="ECO:0000313" key="2">
    <source>
        <dbReference type="Proteomes" id="UP001234202"/>
    </source>
</evidence>
<sequence>MPVNIPPLLLYDRNISSDTITATGASGWHTADEAYILATTCKYINFDLILTTSSTTRRNLHHPVTSQDLTFRQIRDTTSALSKTTRTITNRRVAARPFGRQDTSLLEQGNHEKRYWEVTSVWIPDVKPAVTAHTVIETVTITVDVIETSWVAPAPTGNPVSLPPYSDSPDTVTTPPIVEPIPSGPPPAPSPTSSAPIVKVTPMKPGPENGKLVFAHFMVGVVSTYTYTDWKYDITMAKSYGIDGFALNIGKDPYTDAQLDLAYQAGKDTGFKMFISFDFNWFKVEETHPVIDLVNKYIDKPAQFLLPGSGAAYVSSFAGDGFNWAEVRQVTGKNLYVVANWQPTPENAGNSGVQGLFSWYAWPSKENKPINQKMSLEHDINYLQVLDSHVEKTYMAPVSPWFFTHFGKEVSYTKNWVFLSETLWHDRWEQVLALQKDLQYIELVTWNDYGESHYLGPFDTPHTDDGSSKWAKDMPHGAMLEFAKPYIYAFKTGSPTPIIDRDMLVYWHRPTLKNVECDATDNCGAKPEGWEMLSDEVFVTAFALAPGKVQVMSGSNAVFEQDVPAGVTMIRVPMAPGEQHFHFTTTAGTNVNATSEQSVRTSCIDNNYNYNFFSGLVA</sequence>
<accession>A0ACC2XNB9</accession>
<comment type="caution">
    <text evidence="1">The sequence shown here is derived from an EMBL/GenBank/DDBJ whole genome shotgun (WGS) entry which is preliminary data.</text>
</comment>
<gene>
    <name evidence="1" type="ORF">QFC24_003120</name>
</gene>